<protein>
    <submittedName>
        <fullName evidence="2">Paraquat-inducible protein A</fullName>
    </submittedName>
</protein>
<feature type="transmembrane region" description="Helical" evidence="1">
    <location>
        <begin position="140"/>
        <end position="158"/>
    </location>
</feature>
<comment type="caution">
    <text evidence="2">The sequence shown here is derived from an EMBL/GenBank/DDBJ whole genome shotgun (WGS) entry which is preliminary data.</text>
</comment>
<keyword evidence="3" id="KW-1185">Reference proteome</keyword>
<name>A0ABT3ZRG3_9BURK</name>
<keyword evidence="1" id="KW-1133">Transmembrane helix</keyword>
<sequence>MPYTELIACKYCDKLHAKVTLPSRSAARCSRCNAVLYQSTDGRVDRLLALTMTGLIAFAIANFFPIVELEAQGITIQTTLLGAIEQLWLQGRWLIALLVVCAAFLFPLFDLLAMLYLLVPLHFHRRPRHFDSVLRGLLSIRPWGMIEVFMLGVLVTLVKLSSVARLLPEPALFAFGVLTALTALTSSFEPRTLWDVADARCGRWRRSRAQRRANSLRAANHAISRTLAGPPSP</sequence>
<accession>A0ABT3ZRG3</accession>
<keyword evidence="1" id="KW-0812">Transmembrane</keyword>
<dbReference type="InterPro" id="IPR007498">
    <property type="entry name" value="PqiA-like"/>
</dbReference>
<dbReference type="Proteomes" id="UP001082899">
    <property type="component" value="Unassembled WGS sequence"/>
</dbReference>
<keyword evidence="1" id="KW-0472">Membrane</keyword>
<evidence type="ECO:0000256" key="1">
    <source>
        <dbReference type="SAM" id="Phobius"/>
    </source>
</evidence>
<dbReference type="EMBL" id="JAPMXC010000006">
    <property type="protein sequence ID" value="MCY0388862.1"/>
    <property type="molecule type" value="Genomic_DNA"/>
</dbReference>
<feature type="transmembrane region" description="Helical" evidence="1">
    <location>
        <begin position="93"/>
        <end position="119"/>
    </location>
</feature>
<evidence type="ECO:0000313" key="2">
    <source>
        <dbReference type="EMBL" id="MCY0388862.1"/>
    </source>
</evidence>
<gene>
    <name evidence="2" type="ORF">OVY01_16940</name>
</gene>
<organism evidence="2 3">
    <name type="scientific">Robbsia betulipollinis</name>
    <dbReference type="NCBI Taxonomy" id="2981849"/>
    <lineage>
        <taxon>Bacteria</taxon>
        <taxon>Pseudomonadati</taxon>
        <taxon>Pseudomonadota</taxon>
        <taxon>Betaproteobacteria</taxon>
        <taxon>Burkholderiales</taxon>
        <taxon>Burkholderiaceae</taxon>
        <taxon>Robbsia</taxon>
    </lineage>
</organism>
<dbReference type="RefSeq" id="WP_267848742.1">
    <property type="nucleotide sequence ID" value="NZ_JAPMXC010000006.1"/>
</dbReference>
<proteinExistence type="predicted"/>
<evidence type="ECO:0000313" key="3">
    <source>
        <dbReference type="Proteomes" id="UP001082899"/>
    </source>
</evidence>
<dbReference type="Pfam" id="PF04403">
    <property type="entry name" value="PqiA"/>
    <property type="match status" value="1"/>
</dbReference>
<feature type="transmembrane region" description="Helical" evidence="1">
    <location>
        <begin position="170"/>
        <end position="188"/>
    </location>
</feature>
<reference evidence="2" key="1">
    <citation type="submission" date="2022-11" db="EMBL/GenBank/DDBJ databases">
        <title>Robbsia betulipollinis sp. nov., isolated from pollen of birch (Betula pendula).</title>
        <authorList>
            <person name="Shi H."/>
            <person name="Ambika Manirajan B."/>
            <person name="Ratering S."/>
            <person name="Geissler-Plaum R."/>
            <person name="Schnell S."/>
        </authorList>
    </citation>
    <scope>NUCLEOTIDE SEQUENCE</scope>
    <source>
        <strain evidence="2">Bb-Pol-6</strain>
    </source>
</reference>
<feature type="transmembrane region" description="Helical" evidence="1">
    <location>
        <begin position="47"/>
        <end position="67"/>
    </location>
</feature>